<comment type="caution">
    <text evidence="2">The sequence shown here is derived from an EMBL/GenBank/DDBJ whole genome shotgun (WGS) entry which is preliminary data.</text>
</comment>
<dbReference type="InterPro" id="IPR016181">
    <property type="entry name" value="Acyl_CoA_acyltransferase"/>
</dbReference>
<dbReference type="PROSITE" id="PS51186">
    <property type="entry name" value="GNAT"/>
    <property type="match status" value="1"/>
</dbReference>
<dbReference type="AlphaFoldDB" id="A0A4R1K9Q5"/>
<evidence type="ECO:0000313" key="2">
    <source>
        <dbReference type="EMBL" id="TCK61095.1"/>
    </source>
</evidence>
<feature type="domain" description="N-acetyltransferase" evidence="1">
    <location>
        <begin position="11"/>
        <end position="166"/>
    </location>
</feature>
<dbReference type="InterPro" id="IPR000182">
    <property type="entry name" value="GNAT_dom"/>
</dbReference>
<organism evidence="2 3">
    <name type="scientific">Celerinatantimonas diazotrophica</name>
    <dbReference type="NCBI Taxonomy" id="412034"/>
    <lineage>
        <taxon>Bacteria</taxon>
        <taxon>Pseudomonadati</taxon>
        <taxon>Pseudomonadota</taxon>
        <taxon>Gammaproteobacteria</taxon>
        <taxon>Celerinatantimonadaceae</taxon>
        <taxon>Celerinatantimonas</taxon>
    </lineage>
</organism>
<proteinExistence type="predicted"/>
<dbReference type="Gene3D" id="3.40.630.30">
    <property type="match status" value="1"/>
</dbReference>
<gene>
    <name evidence="2" type="ORF">EV690_0538</name>
</gene>
<evidence type="ECO:0000259" key="1">
    <source>
        <dbReference type="PROSITE" id="PS51186"/>
    </source>
</evidence>
<dbReference type="OrthoDB" id="5358891at2"/>
<keyword evidence="2" id="KW-0808">Transferase</keyword>
<name>A0A4R1K9Q5_9GAMM</name>
<reference evidence="2 3" key="1">
    <citation type="submission" date="2019-03" db="EMBL/GenBank/DDBJ databases">
        <title>Genomic Encyclopedia of Type Strains, Phase IV (KMG-IV): sequencing the most valuable type-strain genomes for metagenomic binning, comparative biology and taxonomic classification.</title>
        <authorList>
            <person name="Goeker M."/>
        </authorList>
    </citation>
    <scope>NUCLEOTIDE SEQUENCE [LARGE SCALE GENOMIC DNA]</scope>
    <source>
        <strain evidence="2 3">DSM 18577</strain>
    </source>
</reference>
<dbReference type="Pfam" id="PF13302">
    <property type="entry name" value="Acetyltransf_3"/>
    <property type="match status" value="1"/>
</dbReference>
<dbReference type="Proteomes" id="UP000295565">
    <property type="component" value="Unassembled WGS sequence"/>
</dbReference>
<dbReference type="GO" id="GO:0016747">
    <property type="term" value="F:acyltransferase activity, transferring groups other than amino-acyl groups"/>
    <property type="evidence" value="ECO:0007669"/>
    <property type="project" value="InterPro"/>
</dbReference>
<keyword evidence="3" id="KW-1185">Reference proteome</keyword>
<dbReference type="EMBL" id="SMGD01000006">
    <property type="protein sequence ID" value="TCK61095.1"/>
    <property type="molecule type" value="Genomic_DNA"/>
</dbReference>
<dbReference type="RefSeq" id="WP_131911394.1">
    <property type="nucleotide sequence ID" value="NZ_OU594967.1"/>
</dbReference>
<dbReference type="PANTHER" id="PTHR43415:SF3">
    <property type="entry name" value="GNAT-FAMILY ACETYLTRANSFERASE"/>
    <property type="match status" value="1"/>
</dbReference>
<dbReference type="PANTHER" id="PTHR43415">
    <property type="entry name" value="SPERMIDINE N(1)-ACETYLTRANSFERASE"/>
    <property type="match status" value="1"/>
</dbReference>
<dbReference type="SUPFAM" id="SSF55729">
    <property type="entry name" value="Acyl-CoA N-acyltransferases (Nat)"/>
    <property type="match status" value="1"/>
</dbReference>
<accession>A0A4R1K9Q5</accession>
<protein>
    <submittedName>
        <fullName evidence="2">RimJ/RimL family protein N-acetyltransferase</fullName>
    </submittedName>
</protein>
<sequence length="182" mass="20732">MLTPSITRYGVSLKPVSPADLPALRRWRNSDEVRLNMLSQTLISPSQQRQWYERISNDESQCHWCAYVNNVRTGYANLKGFAQAPLSAQHTADSGLYLGQSSVRHGLLAAAVALCQLDVAFEQFKIGQIQTQVKRDNNSAIKLNQMLGYQPQTNENYWVTLTLTAPSYIRARQNLMRFFRHV</sequence>
<evidence type="ECO:0000313" key="3">
    <source>
        <dbReference type="Proteomes" id="UP000295565"/>
    </source>
</evidence>